<dbReference type="InterPro" id="IPR006461">
    <property type="entry name" value="PLAC_motif_containing"/>
</dbReference>
<dbReference type="NCBIfam" id="TIGR01571">
    <property type="entry name" value="A_thal_Cys_rich"/>
    <property type="match status" value="1"/>
</dbReference>
<dbReference type="Pfam" id="PF11204">
    <property type="entry name" value="DUF2985"/>
    <property type="match status" value="1"/>
</dbReference>
<feature type="transmembrane region" description="Helical" evidence="2">
    <location>
        <begin position="321"/>
        <end position="343"/>
    </location>
</feature>
<organism evidence="3 4">
    <name type="scientific">Iris pallida</name>
    <name type="common">Sweet iris</name>
    <dbReference type="NCBI Taxonomy" id="29817"/>
    <lineage>
        <taxon>Eukaryota</taxon>
        <taxon>Viridiplantae</taxon>
        <taxon>Streptophyta</taxon>
        <taxon>Embryophyta</taxon>
        <taxon>Tracheophyta</taxon>
        <taxon>Spermatophyta</taxon>
        <taxon>Magnoliopsida</taxon>
        <taxon>Liliopsida</taxon>
        <taxon>Asparagales</taxon>
        <taxon>Iridaceae</taxon>
        <taxon>Iridoideae</taxon>
        <taxon>Irideae</taxon>
        <taxon>Iris</taxon>
    </lineage>
</organism>
<proteinExistence type="predicted"/>
<protein>
    <submittedName>
        <fullName evidence="3">Uncharacterized protein</fullName>
    </submittedName>
</protein>
<evidence type="ECO:0000313" key="4">
    <source>
        <dbReference type="Proteomes" id="UP001140949"/>
    </source>
</evidence>
<feature type="region of interest" description="Disordered" evidence="1">
    <location>
        <begin position="1"/>
        <end position="47"/>
    </location>
</feature>
<feature type="transmembrane region" description="Helical" evidence="2">
    <location>
        <begin position="68"/>
        <end position="94"/>
    </location>
</feature>
<feature type="transmembrane region" description="Helical" evidence="2">
    <location>
        <begin position="162"/>
        <end position="186"/>
    </location>
</feature>
<name>A0AAX6E3T5_IRIPA</name>
<evidence type="ECO:0000256" key="1">
    <source>
        <dbReference type="SAM" id="MobiDB-lite"/>
    </source>
</evidence>
<dbReference type="EMBL" id="JANAVB010040218">
    <property type="protein sequence ID" value="KAJ6798696.1"/>
    <property type="molecule type" value="Genomic_DNA"/>
</dbReference>
<dbReference type="GO" id="GO:0009975">
    <property type="term" value="F:cyclase activity"/>
    <property type="evidence" value="ECO:0007669"/>
    <property type="project" value="TreeGrafter"/>
</dbReference>
<comment type="caution">
    <text evidence="3">The sequence shown here is derived from an EMBL/GenBank/DDBJ whole genome shotgun (WGS) entry which is preliminary data.</text>
</comment>
<feature type="region of interest" description="Disordered" evidence="1">
    <location>
        <begin position="398"/>
        <end position="466"/>
    </location>
</feature>
<dbReference type="PANTHER" id="PTHR31045:SF19">
    <property type="entry name" value="OS03G0299800 PROTEIN"/>
    <property type="match status" value="1"/>
</dbReference>
<keyword evidence="2" id="KW-0812">Transmembrane</keyword>
<gene>
    <name evidence="3" type="ORF">M6B38_210525</name>
</gene>
<dbReference type="GO" id="GO:0051762">
    <property type="term" value="P:sesquiterpene biosynthetic process"/>
    <property type="evidence" value="ECO:0007669"/>
    <property type="project" value="TreeGrafter"/>
</dbReference>
<dbReference type="Proteomes" id="UP001140949">
    <property type="component" value="Unassembled WGS sequence"/>
</dbReference>
<sequence>MAPNNHRHRHEIELETNGGLARGGSNHETGPTVESMPSEPRHDSDSGSRPPWFVRFARWVRQPVNLMLFLWLIPVVGCLLLMLLLMTGALNGAIDGKERRKKWLEDTNQVANALFTVGCLYTHPEVFYHLLFVVRWRPEDQEQVRSVYCSGRRPDPRDRKHLLVVTILINLTWVGQYIMCVLYWVFNRHNRPGGVLDFWVVITLLAPVAAWLYASKGPLKSNKTEEEAAQDARAAEESSRLRFCSGGAAVAGPQWDGGPFDCCDDSGVCLSAFLCTFCAFGRNMSRLGFGSRNMHAVTFLIAVVSPLAVFAVTAIKVESGALKAVVVVTGAVLSWVGMLYGGYWRVKMRERFGLPENELCFGRPFLTDYFLWLFCGPCALAQEVRTADNYDVEEGHGEVMVPLPRGGEGGNGRRLESNRSSSAPPKTEPNGRLGNGHDASEPGFRQSSTHSKAADAAMAPPQRPWM</sequence>
<dbReference type="PANTHER" id="PTHR31045">
    <property type="entry name" value="PLAC8 FAMILY PROTEIN-RELATED"/>
    <property type="match status" value="1"/>
</dbReference>
<keyword evidence="2" id="KW-1133">Transmembrane helix</keyword>
<keyword evidence="2" id="KW-0472">Membrane</keyword>
<dbReference type="AlphaFoldDB" id="A0AAX6E3T5"/>
<reference evidence="3" key="1">
    <citation type="journal article" date="2023" name="GigaByte">
        <title>Genome assembly of the bearded iris, Iris pallida Lam.</title>
        <authorList>
            <person name="Bruccoleri R.E."/>
            <person name="Oakeley E.J."/>
            <person name="Faust A.M.E."/>
            <person name="Altorfer M."/>
            <person name="Dessus-Babus S."/>
            <person name="Burckhardt D."/>
            <person name="Oertli M."/>
            <person name="Naumann U."/>
            <person name="Petersen F."/>
            <person name="Wong J."/>
        </authorList>
    </citation>
    <scope>NUCLEOTIDE SEQUENCE</scope>
    <source>
        <strain evidence="3">GSM-AAB239-AS_SAM_17_03QT</strain>
    </source>
</reference>
<accession>A0AAX6E3T5</accession>
<feature type="transmembrane region" description="Helical" evidence="2">
    <location>
        <begin position="294"/>
        <end position="315"/>
    </location>
</feature>
<dbReference type="InterPro" id="IPR021369">
    <property type="entry name" value="DUF2985"/>
</dbReference>
<evidence type="ECO:0000256" key="2">
    <source>
        <dbReference type="SAM" id="Phobius"/>
    </source>
</evidence>
<feature type="transmembrane region" description="Helical" evidence="2">
    <location>
        <begin position="198"/>
        <end position="214"/>
    </location>
</feature>
<dbReference type="Pfam" id="PF04749">
    <property type="entry name" value="PLAC8"/>
    <property type="match status" value="1"/>
</dbReference>
<keyword evidence="4" id="KW-1185">Reference proteome</keyword>
<evidence type="ECO:0000313" key="3">
    <source>
        <dbReference type="EMBL" id="KAJ6798696.1"/>
    </source>
</evidence>
<reference evidence="3" key="2">
    <citation type="submission" date="2023-04" db="EMBL/GenBank/DDBJ databases">
        <authorList>
            <person name="Bruccoleri R.E."/>
            <person name="Oakeley E.J."/>
            <person name="Faust A.-M."/>
            <person name="Dessus-Babus S."/>
            <person name="Altorfer M."/>
            <person name="Burckhardt D."/>
            <person name="Oertli M."/>
            <person name="Naumann U."/>
            <person name="Petersen F."/>
            <person name="Wong J."/>
        </authorList>
    </citation>
    <scope>NUCLEOTIDE SEQUENCE</scope>
    <source>
        <strain evidence="3">GSM-AAB239-AS_SAM_17_03QT</strain>
        <tissue evidence="3">Leaf</tissue>
    </source>
</reference>